<dbReference type="EMBL" id="CAJOBA010003184">
    <property type="protein sequence ID" value="CAF3673314.1"/>
    <property type="molecule type" value="Genomic_DNA"/>
</dbReference>
<proteinExistence type="predicted"/>
<comment type="caution">
    <text evidence="1">The sequence shown here is derived from an EMBL/GenBank/DDBJ whole genome shotgun (WGS) entry which is preliminary data.</text>
</comment>
<evidence type="ECO:0000313" key="3">
    <source>
        <dbReference type="Proteomes" id="UP000677228"/>
    </source>
</evidence>
<dbReference type="Proteomes" id="UP000677228">
    <property type="component" value="Unassembled WGS sequence"/>
</dbReference>
<sequence length="182" mass="21103">MRKVVTPIWCKERKQRKHPAAWEWYSFLFGNALTLFHTPTPPSVATSSKLKTPSNVQKILNIEFNIFMRSALTAKVPDTGKTAPFYNSPHLLDPALQKLLSDGTIIQGYFLLDSKLRRHLSYMKLPVPVDKQNRDVCCCCFFTTYQIPLETYEENYFHEQKPSNQVFSEFFVLSIEKCGLRC</sequence>
<dbReference type="Proteomes" id="UP000682733">
    <property type="component" value="Unassembled WGS sequence"/>
</dbReference>
<protein>
    <submittedName>
        <fullName evidence="1">Uncharacterized protein</fullName>
    </submittedName>
</protein>
<dbReference type="EMBL" id="CAJNOK010003183">
    <property type="protein sequence ID" value="CAF0890996.1"/>
    <property type="molecule type" value="Genomic_DNA"/>
</dbReference>
<name>A0A8S2D6K3_9BILA</name>
<gene>
    <name evidence="1" type="ORF">OVA965_LOCUS9128</name>
    <name evidence="2" type="ORF">TMI583_LOCUS9124</name>
</gene>
<evidence type="ECO:0000313" key="1">
    <source>
        <dbReference type="EMBL" id="CAF0890996.1"/>
    </source>
</evidence>
<reference evidence="1" key="1">
    <citation type="submission" date="2021-02" db="EMBL/GenBank/DDBJ databases">
        <authorList>
            <person name="Nowell W R."/>
        </authorList>
    </citation>
    <scope>NUCLEOTIDE SEQUENCE</scope>
</reference>
<evidence type="ECO:0000313" key="2">
    <source>
        <dbReference type="EMBL" id="CAF3673314.1"/>
    </source>
</evidence>
<organism evidence="1 3">
    <name type="scientific">Didymodactylos carnosus</name>
    <dbReference type="NCBI Taxonomy" id="1234261"/>
    <lineage>
        <taxon>Eukaryota</taxon>
        <taxon>Metazoa</taxon>
        <taxon>Spiralia</taxon>
        <taxon>Gnathifera</taxon>
        <taxon>Rotifera</taxon>
        <taxon>Eurotatoria</taxon>
        <taxon>Bdelloidea</taxon>
        <taxon>Philodinida</taxon>
        <taxon>Philodinidae</taxon>
        <taxon>Didymodactylos</taxon>
    </lineage>
</organism>
<dbReference type="AlphaFoldDB" id="A0A8S2D6K3"/>
<accession>A0A8S2D6K3</accession>